<organism evidence="1 2">
    <name type="scientific">Novosphingobium hassiacum</name>
    <dbReference type="NCBI Taxonomy" id="173676"/>
    <lineage>
        <taxon>Bacteria</taxon>
        <taxon>Pseudomonadati</taxon>
        <taxon>Pseudomonadota</taxon>
        <taxon>Alphaproteobacteria</taxon>
        <taxon>Sphingomonadales</taxon>
        <taxon>Sphingomonadaceae</taxon>
        <taxon>Novosphingobium</taxon>
    </lineage>
</organism>
<evidence type="ECO:0000313" key="1">
    <source>
        <dbReference type="EMBL" id="MBB3859851.1"/>
    </source>
</evidence>
<dbReference type="Gene3D" id="3.40.1530.20">
    <property type="entry name" value="Protein of unknown function (DUF1491)"/>
    <property type="match status" value="1"/>
</dbReference>
<proteinExistence type="predicted"/>
<dbReference type="AlphaFoldDB" id="A0A7W5ZTV2"/>
<dbReference type="Proteomes" id="UP000562395">
    <property type="component" value="Unassembled WGS sequence"/>
</dbReference>
<reference evidence="1 2" key="1">
    <citation type="submission" date="2020-08" db="EMBL/GenBank/DDBJ databases">
        <title>Genomic Encyclopedia of Type Strains, Phase IV (KMG-IV): sequencing the most valuable type-strain genomes for metagenomic binning, comparative biology and taxonomic classification.</title>
        <authorList>
            <person name="Goeker M."/>
        </authorList>
    </citation>
    <scope>NUCLEOTIDE SEQUENCE [LARGE SCALE GENOMIC DNA]</scope>
    <source>
        <strain evidence="1 2">DSM 14552</strain>
    </source>
</reference>
<dbReference type="InterPro" id="IPR009964">
    <property type="entry name" value="DUF1491"/>
</dbReference>
<dbReference type="RefSeq" id="WP_183612127.1">
    <property type="nucleotide sequence ID" value="NZ_JACICY010000002.1"/>
</dbReference>
<protein>
    <recommendedName>
        <fullName evidence="3">DUF1491 family protein</fullName>
    </recommendedName>
</protein>
<sequence length="113" mass="12746">MDTRLPAHLEVSGLMRAAQAEGDFGMVLQKGDRDGGTILIVILDKQGLGTLYERLPERDGTRKWSLVKSQVTDNKVEFEDYLDRRKSQDPDLWIVELTVAKPQRFIQSALSAT</sequence>
<name>A0A7W5ZTV2_9SPHN</name>
<keyword evidence="2" id="KW-1185">Reference proteome</keyword>
<evidence type="ECO:0008006" key="3">
    <source>
        <dbReference type="Google" id="ProtNLM"/>
    </source>
</evidence>
<evidence type="ECO:0000313" key="2">
    <source>
        <dbReference type="Proteomes" id="UP000562395"/>
    </source>
</evidence>
<comment type="caution">
    <text evidence="1">The sequence shown here is derived from an EMBL/GenBank/DDBJ whole genome shotgun (WGS) entry which is preliminary data.</text>
</comment>
<accession>A0A7W5ZTV2</accession>
<gene>
    <name evidence="1" type="ORF">GGQ88_001112</name>
</gene>
<dbReference type="EMBL" id="JACICY010000002">
    <property type="protein sequence ID" value="MBB3859851.1"/>
    <property type="molecule type" value="Genomic_DNA"/>
</dbReference>
<dbReference type="Pfam" id="PF07372">
    <property type="entry name" value="DUF1491"/>
    <property type="match status" value="1"/>
</dbReference>